<feature type="region of interest" description="Disordered" evidence="1">
    <location>
        <begin position="72"/>
        <end position="152"/>
    </location>
</feature>
<sequence>MSKDRSIENAANCRRNATMEWTEIHDTLLCCEDGTASKEALGEKERGRISCGIAVEDLTELETLIDEIIDREKLAEESRDSKGAPKKIEVGKETAEKMRKEAMEQFGETKKRSEAEGDQGKKTKQRRSGNDAVEFLKEKTEKEMSFEWKNLP</sequence>
<feature type="compositionally biased region" description="Basic and acidic residues" evidence="1">
    <location>
        <begin position="134"/>
        <end position="146"/>
    </location>
</feature>
<organism evidence="2 3">
    <name type="scientific">Stylophora pistillata</name>
    <name type="common">Smooth cauliflower coral</name>
    <dbReference type="NCBI Taxonomy" id="50429"/>
    <lineage>
        <taxon>Eukaryota</taxon>
        <taxon>Metazoa</taxon>
        <taxon>Cnidaria</taxon>
        <taxon>Anthozoa</taxon>
        <taxon>Hexacorallia</taxon>
        <taxon>Scleractinia</taxon>
        <taxon>Astrocoeniina</taxon>
        <taxon>Pocilloporidae</taxon>
        <taxon>Stylophora</taxon>
    </lineage>
</organism>
<gene>
    <name evidence="2" type="ORF">AWC38_SpisGene22159</name>
</gene>
<dbReference type="Proteomes" id="UP000225706">
    <property type="component" value="Unassembled WGS sequence"/>
</dbReference>
<accession>A0A2B4RBX3</accession>
<evidence type="ECO:0000313" key="3">
    <source>
        <dbReference type="Proteomes" id="UP000225706"/>
    </source>
</evidence>
<evidence type="ECO:0000313" key="2">
    <source>
        <dbReference type="EMBL" id="PFX13732.1"/>
    </source>
</evidence>
<feature type="compositionally biased region" description="Basic and acidic residues" evidence="1">
    <location>
        <begin position="72"/>
        <end position="121"/>
    </location>
</feature>
<proteinExistence type="predicted"/>
<protein>
    <submittedName>
        <fullName evidence="2">Uncharacterized protein</fullName>
    </submittedName>
</protein>
<name>A0A2B4RBX3_STYPI</name>
<comment type="caution">
    <text evidence="2">The sequence shown here is derived from an EMBL/GenBank/DDBJ whole genome shotgun (WGS) entry which is preliminary data.</text>
</comment>
<dbReference type="AlphaFoldDB" id="A0A2B4RBX3"/>
<reference evidence="3" key="1">
    <citation type="journal article" date="2017" name="bioRxiv">
        <title>Comparative analysis of the genomes of Stylophora pistillata and Acropora digitifera provides evidence for extensive differences between species of corals.</title>
        <authorList>
            <person name="Voolstra C.R."/>
            <person name="Li Y."/>
            <person name="Liew Y.J."/>
            <person name="Baumgarten S."/>
            <person name="Zoccola D."/>
            <person name="Flot J.-F."/>
            <person name="Tambutte S."/>
            <person name="Allemand D."/>
            <person name="Aranda M."/>
        </authorList>
    </citation>
    <scope>NUCLEOTIDE SEQUENCE [LARGE SCALE GENOMIC DNA]</scope>
</reference>
<keyword evidence="3" id="KW-1185">Reference proteome</keyword>
<evidence type="ECO:0000256" key="1">
    <source>
        <dbReference type="SAM" id="MobiDB-lite"/>
    </source>
</evidence>
<dbReference type="EMBL" id="LSMT01000907">
    <property type="protein sequence ID" value="PFX13732.1"/>
    <property type="molecule type" value="Genomic_DNA"/>
</dbReference>